<evidence type="ECO:0000259" key="4">
    <source>
        <dbReference type="Pfam" id="PF10370"/>
    </source>
</evidence>
<evidence type="ECO:0000256" key="2">
    <source>
        <dbReference type="ARBA" id="ARBA00022723"/>
    </source>
</evidence>
<evidence type="ECO:0000313" key="5">
    <source>
        <dbReference type="EMBL" id="WZW97787.1"/>
    </source>
</evidence>
<dbReference type="Proteomes" id="UP001434337">
    <property type="component" value="Chromosome"/>
</dbReference>
<evidence type="ECO:0000313" key="6">
    <source>
        <dbReference type="Proteomes" id="UP001434337"/>
    </source>
</evidence>
<dbReference type="Gene3D" id="3.90.850.10">
    <property type="entry name" value="Fumarylacetoacetase-like, C-terminal domain"/>
    <property type="match status" value="1"/>
</dbReference>
<organism evidence="5 6">
    <name type="scientific">Propioniciclava soli</name>
    <dbReference type="NCBI Taxonomy" id="2775081"/>
    <lineage>
        <taxon>Bacteria</taxon>
        <taxon>Bacillati</taxon>
        <taxon>Actinomycetota</taxon>
        <taxon>Actinomycetes</taxon>
        <taxon>Propionibacteriales</taxon>
        <taxon>Propionibacteriaceae</taxon>
        <taxon>Propioniciclava</taxon>
    </lineage>
</organism>
<dbReference type="Pfam" id="PF01557">
    <property type="entry name" value="FAA_hydrolase"/>
    <property type="match status" value="1"/>
</dbReference>
<dbReference type="EMBL" id="CP115965">
    <property type="protein sequence ID" value="WZW97787.1"/>
    <property type="molecule type" value="Genomic_DNA"/>
</dbReference>
<sequence>MRIARIATVAGPRSVAARGGEWVALADPFAPDAAPAPGAPSWPVDQTPLLAPVEPRVVLGMLHNSGPDDRALPPQAFLKSARTVVGAQDPVMLDPRRGAVVGECELALVVGRVCRNVSVADAPAHVLGWTIGNDVTAVDQAAADDTRTQAKNGDGFTPLGPWIETDLNALDVALTALVDGVDVAASSSAALAWNPFEALSHLSHHLTLGPGDILLTGAPGTAFPIAPGVVASCAVAGIGVLTNPVRALEVPA</sequence>
<dbReference type="InterPro" id="IPR036663">
    <property type="entry name" value="Fumarylacetoacetase_C_sf"/>
</dbReference>
<dbReference type="SUPFAM" id="SSF56529">
    <property type="entry name" value="FAH"/>
    <property type="match status" value="1"/>
</dbReference>
<dbReference type="PANTHER" id="PTHR42796">
    <property type="entry name" value="FUMARYLACETOACETATE HYDROLASE DOMAIN-CONTAINING PROTEIN 2A-RELATED"/>
    <property type="match status" value="1"/>
</dbReference>
<name>A0ABZ3C7J3_9ACTN</name>
<feature type="domain" description="Fumarylacetoacetase-like C-terminal" evidence="3">
    <location>
        <begin position="70"/>
        <end position="246"/>
    </location>
</feature>
<keyword evidence="2" id="KW-0479">Metal-binding</keyword>
<keyword evidence="6" id="KW-1185">Reference proteome</keyword>
<dbReference type="InterPro" id="IPR018833">
    <property type="entry name" value="Rv2993c-like_N"/>
</dbReference>
<gene>
    <name evidence="5" type="ORF">PCC79_12910</name>
</gene>
<keyword evidence="5" id="KW-0378">Hydrolase</keyword>
<evidence type="ECO:0000256" key="1">
    <source>
        <dbReference type="ARBA" id="ARBA00010211"/>
    </source>
</evidence>
<comment type="similarity">
    <text evidence="1">Belongs to the FAH family.</text>
</comment>
<dbReference type="GO" id="GO:0016787">
    <property type="term" value="F:hydrolase activity"/>
    <property type="evidence" value="ECO:0007669"/>
    <property type="project" value="UniProtKB-KW"/>
</dbReference>
<protein>
    <submittedName>
        <fullName evidence="5">Fumarylacetoacetate hydrolase family protein</fullName>
    </submittedName>
</protein>
<dbReference type="Pfam" id="PF10370">
    <property type="entry name" value="Rv2993c-like_N"/>
    <property type="match status" value="1"/>
</dbReference>
<reference evidence="5 6" key="1">
    <citation type="journal article" date="2023" name="Environ Microbiome">
        <title>A coral-associated actinobacterium mitigates coral bleaching under heat stress.</title>
        <authorList>
            <person name="Li J."/>
            <person name="Zou Y."/>
            <person name="Li Q."/>
            <person name="Zhang J."/>
            <person name="Bourne D.G."/>
            <person name="Lyu Y."/>
            <person name="Liu C."/>
            <person name="Zhang S."/>
        </authorList>
    </citation>
    <scope>NUCLEOTIDE SEQUENCE [LARGE SCALE GENOMIC DNA]</scope>
    <source>
        <strain evidence="5 6">SCSIO 13291</strain>
    </source>
</reference>
<feature type="domain" description="Rv2993c-like N-terminal" evidence="4">
    <location>
        <begin position="1"/>
        <end position="52"/>
    </location>
</feature>
<dbReference type="InterPro" id="IPR051121">
    <property type="entry name" value="FAH"/>
</dbReference>
<dbReference type="PANTHER" id="PTHR42796:SF4">
    <property type="entry name" value="FUMARYLACETOACETATE HYDROLASE DOMAIN-CONTAINING PROTEIN 2A"/>
    <property type="match status" value="1"/>
</dbReference>
<proteinExistence type="inferred from homology"/>
<dbReference type="InterPro" id="IPR011234">
    <property type="entry name" value="Fumarylacetoacetase-like_C"/>
</dbReference>
<dbReference type="RefSeq" id="WP_342372065.1">
    <property type="nucleotide sequence ID" value="NZ_CP115965.1"/>
</dbReference>
<accession>A0ABZ3C7J3</accession>
<evidence type="ECO:0000259" key="3">
    <source>
        <dbReference type="Pfam" id="PF01557"/>
    </source>
</evidence>